<feature type="compositionally biased region" description="Polar residues" evidence="1">
    <location>
        <begin position="1"/>
        <end position="15"/>
    </location>
</feature>
<evidence type="ECO:0000256" key="1">
    <source>
        <dbReference type="SAM" id="MobiDB-lite"/>
    </source>
</evidence>
<feature type="region of interest" description="Disordered" evidence="1">
    <location>
        <begin position="1"/>
        <end position="34"/>
    </location>
</feature>
<dbReference type="EMBL" id="CP003616">
    <property type="protein sequence ID" value="AFZ10773.1"/>
    <property type="molecule type" value="Genomic_DNA"/>
</dbReference>
<geneLocation type="plasmid" evidence="2 3">
    <name>pOSC7112.02</name>
</geneLocation>
<name>K9VRR4_9CYAN</name>
<dbReference type="Proteomes" id="UP000010478">
    <property type="component" value="Plasmid pOSC7112.02"/>
</dbReference>
<feature type="region of interest" description="Disordered" evidence="1">
    <location>
        <begin position="71"/>
        <end position="91"/>
    </location>
</feature>
<proteinExistence type="predicted"/>
<evidence type="ECO:0000313" key="3">
    <source>
        <dbReference type="Proteomes" id="UP000010478"/>
    </source>
</evidence>
<dbReference type="RefSeq" id="WP_015179741.1">
    <property type="nucleotide sequence ID" value="NC_019730.1"/>
</dbReference>
<reference evidence="2 3" key="1">
    <citation type="submission" date="2012-05" db="EMBL/GenBank/DDBJ databases">
        <title>Finished plasmid 2 of genome of Oscillatoria sp. PCC 7112.</title>
        <authorList>
            <consortium name="US DOE Joint Genome Institute"/>
            <person name="Gugger M."/>
            <person name="Coursin T."/>
            <person name="Rippka R."/>
            <person name="Tandeau De Marsac N."/>
            <person name="Huntemann M."/>
            <person name="Wei C.-L."/>
            <person name="Han J."/>
            <person name="Detter J.C."/>
            <person name="Han C."/>
            <person name="Tapia R."/>
            <person name="Davenport K."/>
            <person name="Daligault H."/>
            <person name="Erkkila T."/>
            <person name="Gu W."/>
            <person name="Munk A.C.C."/>
            <person name="Teshima H."/>
            <person name="Xu Y."/>
            <person name="Chain P."/>
            <person name="Chen A."/>
            <person name="Krypides N."/>
            <person name="Mavromatis K."/>
            <person name="Markowitz V."/>
            <person name="Szeto E."/>
            <person name="Ivanova N."/>
            <person name="Mikhailova N."/>
            <person name="Ovchinnikova G."/>
            <person name="Pagani I."/>
            <person name="Pati A."/>
            <person name="Goodwin L."/>
            <person name="Peters L."/>
            <person name="Pitluck S."/>
            <person name="Woyke T."/>
            <person name="Kerfeld C."/>
        </authorList>
    </citation>
    <scope>NUCLEOTIDE SEQUENCE [LARGE SCALE GENOMIC DNA]</scope>
    <source>
        <strain evidence="2 3">PCC 7112</strain>
        <plasmid evidence="2 3">pOSC7112.02</plasmid>
    </source>
</reference>
<gene>
    <name evidence="2" type="ORF">Osc7112_6663</name>
</gene>
<dbReference type="OrthoDB" id="516757at2"/>
<dbReference type="HOGENOM" id="CLU_187656_0_0_3"/>
<keyword evidence="3" id="KW-1185">Reference proteome</keyword>
<keyword evidence="2" id="KW-0614">Plasmid</keyword>
<protein>
    <submittedName>
        <fullName evidence="2">Uncharacterized protein</fullName>
    </submittedName>
</protein>
<dbReference type="AlphaFoldDB" id="K9VRR4"/>
<organism evidence="2 3">
    <name type="scientific">Phormidium nigroviride PCC 7112</name>
    <dbReference type="NCBI Taxonomy" id="179408"/>
    <lineage>
        <taxon>Bacteria</taxon>
        <taxon>Bacillati</taxon>
        <taxon>Cyanobacteriota</taxon>
        <taxon>Cyanophyceae</taxon>
        <taxon>Oscillatoriophycideae</taxon>
        <taxon>Oscillatoriales</taxon>
        <taxon>Oscillatoriaceae</taxon>
        <taxon>Phormidium</taxon>
    </lineage>
</organism>
<evidence type="ECO:0000313" key="2">
    <source>
        <dbReference type="EMBL" id="AFZ10773.1"/>
    </source>
</evidence>
<dbReference type="KEGG" id="oni:Osc7112_6663"/>
<accession>K9VRR4</accession>
<sequence>MPPSKGTQLHPNSLANLKLGGGEPRYEEPKKQRNIQVTSAGWEGFRAIARERGLSLSELIEQIGRRKITLTDAEEQSRKQPTANLSGMARL</sequence>